<dbReference type="Pfam" id="PF13424">
    <property type="entry name" value="TPR_12"/>
    <property type="match status" value="1"/>
</dbReference>
<evidence type="ECO:0000256" key="1">
    <source>
        <dbReference type="PROSITE-ProRule" id="PRU00339"/>
    </source>
</evidence>
<evidence type="ECO:0000313" key="3">
    <source>
        <dbReference type="Proteomes" id="UP000199608"/>
    </source>
</evidence>
<reference evidence="3" key="1">
    <citation type="submission" date="2016-10" db="EMBL/GenBank/DDBJ databases">
        <authorList>
            <person name="Varghese N."/>
            <person name="Submissions S."/>
        </authorList>
    </citation>
    <scope>NUCLEOTIDE SEQUENCE [LARGE SCALE GENOMIC DNA]</scope>
    <source>
        <strain evidence="3">DSM 3384</strain>
    </source>
</reference>
<protein>
    <submittedName>
        <fullName evidence="2">Tetratricopeptide repeat-containing protein</fullName>
    </submittedName>
</protein>
<dbReference type="SMART" id="SM00028">
    <property type="entry name" value="TPR"/>
    <property type="match status" value="2"/>
</dbReference>
<dbReference type="Proteomes" id="UP000199608">
    <property type="component" value="Unassembled WGS sequence"/>
</dbReference>
<organism evidence="2 3">
    <name type="scientific">Desulfobacula phenolica</name>
    <dbReference type="NCBI Taxonomy" id="90732"/>
    <lineage>
        <taxon>Bacteria</taxon>
        <taxon>Pseudomonadati</taxon>
        <taxon>Thermodesulfobacteriota</taxon>
        <taxon>Desulfobacteria</taxon>
        <taxon>Desulfobacterales</taxon>
        <taxon>Desulfobacteraceae</taxon>
        <taxon>Desulfobacula</taxon>
    </lineage>
</organism>
<proteinExistence type="predicted"/>
<dbReference type="Gene3D" id="1.25.40.10">
    <property type="entry name" value="Tetratricopeptide repeat domain"/>
    <property type="match status" value="1"/>
</dbReference>
<dbReference type="EMBL" id="FNLL01000004">
    <property type="protein sequence ID" value="SDU04723.1"/>
    <property type="molecule type" value="Genomic_DNA"/>
</dbReference>
<accession>A0A1H2FBS9</accession>
<keyword evidence="3" id="KW-1185">Reference proteome</keyword>
<dbReference type="SUPFAM" id="SSF48452">
    <property type="entry name" value="TPR-like"/>
    <property type="match status" value="1"/>
</dbReference>
<keyword evidence="1" id="KW-0802">TPR repeat</keyword>
<evidence type="ECO:0000313" key="2">
    <source>
        <dbReference type="EMBL" id="SDU04723.1"/>
    </source>
</evidence>
<dbReference type="RefSeq" id="WP_014956545.1">
    <property type="nucleotide sequence ID" value="NZ_FNLL01000004.1"/>
</dbReference>
<feature type="repeat" description="TPR" evidence="1">
    <location>
        <begin position="64"/>
        <end position="97"/>
    </location>
</feature>
<sequence length="119" mass="13542">MSFNKKSNNYGLPKQKLKLMLKLIGTLSRSGMVAGNNGDFDSAFHNCKQALSLAMELKKECLVAKLLNNLGILYYQSGAWDEALLSYEKSMNIVIKNYGQHNFLYKTIQKNITYLFFTT</sequence>
<name>A0A1H2FBS9_9BACT</name>
<gene>
    <name evidence="2" type="ORF">SAMN04487931_10467</name>
</gene>
<dbReference type="AlphaFoldDB" id="A0A1H2FBS9"/>
<dbReference type="InterPro" id="IPR011990">
    <property type="entry name" value="TPR-like_helical_dom_sf"/>
</dbReference>
<dbReference type="PROSITE" id="PS50005">
    <property type="entry name" value="TPR"/>
    <property type="match status" value="1"/>
</dbReference>
<dbReference type="InterPro" id="IPR019734">
    <property type="entry name" value="TPR_rpt"/>
</dbReference>